<dbReference type="STRING" id="197461.A3843_02960"/>
<evidence type="ECO:0000313" key="9">
    <source>
        <dbReference type="Proteomes" id="UP000185783"/>
    </source>
</evidence>
<dbReference type="GO" id="GO:0009425">
    <property type="term" value="C:bacterial-type flagellum basal body"/>
    <property type="evidence" value="ECO:0007669"/>
    <property type="project" value="UniProtKB-SubCell"/>
</dbReference>
<evidence type="ECO:0000313" key="8">
    <source>
        <dbReference type="EMBL" id="OKL45312.1"/>
    </source>
</evidence>
<dbReference type="AlphaFoldDB" id="A0A1U7JKU4"/>
<dbReference type="PANTHER" id="PTHR30435:SF1">
    <property type="entry name" value="FLAGELLAR HOOK PROTEIN FLGE"/>
    <property type="match status" value="1"/>
</dbReference>
<evidence type="ECO:0000256" key="2">
    <source>
        <dbReference type="ARBA" id="ARBA00009677"/>
    </source>
</evidence>
<comment type="similarity">
    <text evidence="2 4">Belongs to the flagella basal body rod proteins family.</text>
</comment>
<evidence type="ECO:0000259" key="6">
    <source>
        <dbReference type="Pfam" id="PF06429"/>
    </source>
</evidence>
<evidence type="ECO:0000259" key="7">
    <source>
        <dbReference type="Pfam" id="PF22692"/>
    </source>
</evidence>
<keyword evidence="3 4" id="KW-0975">Bacterial flagellum</keyword>
<sequence>MSIYGAINSATTGLDAQSQALENISGNVANSSTTGYKRLDTSFSDLVSSTGSTQAGQVAGTVYATSRATNTQQGDISSYDQETYMAINGSGYFVVTDSDGLTAQSPRYIYTRAGDFELDENRYLQNAAGYYLQGNPINPQTGAEADKLEPIKISDQPMPAKPSEAIYYQANLPSTPSTERFNQDIPSSKFIDPSVFATTESDNSMSFVNTSGDVLSVDDVLSDVDGFDAGDQLTFTVDGATSTFDVTAATTIKDLLEYANQFNGVSADMNAAGQVTIESSTGFSLANSTGGNIPAGGITLTPTSNVGGGPIDTTVVAAKNNQTFLNSSISGGAVTVYDTNGTPINVETRWALDSEDNWSLYYNSNPEATGDDTAWTKIGDVGFDAAGRMVSPADGSLTIPDLQVNGVSAGDITLDFGTNNLTQYEDTIGFATAVDIEQDGYAAGELVGISINSEGLVTGNYSNSKSMPLYRVPIATFAAEQELQRIDGSAFAATPTSGEPDFRNGGSIRSKALESSNADIAGEFSKLIITQQAYSANSRVLSTANQMLDAVLNIVR</sequence>
<dbReference type="OrthoDB" id="8372879at2"/>
<dbReference type="InterPro" id="IPR037925">
    <property type="entry name" value="FlgE/F/G-like"/>
</dbReference>
<dbReference type="RefSeq" id="WP_028480189.1">
    <property type="nucleotide sequence ID" value="NZ_LVVZ01000005.1"/>
</dbReference>
<dbReference type="InterPro" id="IPR001444">
    <property type="entry name" value="Flag_bb_rod_N"/>
</dbReference>
<gene>
    <name evidence="8" type="ORF">A3843_02960</name>
</gene>
<evidence type="ECO:0000256" key="3">
    <source>
        <dbReference type="ARBA" id="ARBA00023143"/>
    </source>
</evidence>
<dbReference type="InterPro" id="IPR002371">
    <property type="entry name" value="FlgK"/>
</dbReference>
<reference evidence="8 9" key="1">
    <citation type="submission" date="2016-03" db="EMBL/GenBank/DDBJ databases">
        <title>Genome sequence of Nesiotobacter sp. nov., a moderately halophilic alphaproteobacterium isolated from the Yellow Sea, China.</title>
        <authorList>
            <person name="Zhang G."/>
            <person name="Zhang R."/>
        </authorList>
    </citation>
    <scope>NUCLEOTIDE SEQUENCE [LARGE SCALE GENOMIC DNA]</scope>
    <source>
        <strain evidence="8 9">WB1-6</strain>
    </source>
</reference>
<dbReference type="NCBIfam" id="TIGR03506">
    <property type="entry name" value="FlgEFG_subfam"/>
    <property type="match status" value="2"/>
</dbReference>
<feature type="domain" description="Flagellar basal-body/hook protein C-terminal" evidence="6">
    <location>
        <begin position="510"/>
        <end position="554"/>
    </location>
</feature>
<feature type="domain" description="Flagellar hook protein FlgE/F/G-like D1" evidence="7">
    <location>
        <begin position="86"/>
        <end position="138"/>
    </location>
</feature>
<dbReference type="InterPro" id="IPR053967">
    <property type="entry name" value="LlgE_F_G-like_D1"/>
</dbReference>
<keyword evidence="8" id="KW-0282">Flagellum</keyword>
<evidence type="ECO:0000259" key="5">
    <source>
        <dbReference type="Pfam" id="PF00460"/>
    </source>
</evidence>
<accession>A0A1U7JKU4</accession>
<comment type="subcellular location">
    <subcellularLocation>
        <location evidence="1 4">Bacterial flagellum basal body</location>
    </subcellularLocation>
</comment>
<protein>
    <recommendedName>
        <fullName evidence="4">Flagellar hook protein FlgE</fullName>
    </recommendedName>
</protein>
<dbReference type="PRINTS" id="PR01005">
    <property type="entry name" value="FLGHOOKAP1"/>
</dbReference>
<dbReference type="EMBL" id="LVVZ01000005">
    <property type="protein sequence ID" value="OKL45312.1"/>
    <property type="molecule type" value="Genomic_DNA"/>
</dbReference>
<dbReference type="Pfam" id="PF00460">
    <property type="entry name" value="Flg_bb_rod"/>
    <property type="match status" value="1"/>
</dbReference>
<feature type="domain" description="Flagellar basal body rod protein N-terminal" evidence="5">
    <location>
        <begin position="7"/>
        <end position="37"/>
    </location>
</feature>
<dbReference type="Pfam" id="PF06429">
    <property type="entry name" value="Flg_bbr_C"/>
    <property type="match status" value="1"/>
</dbReference>
<dbReference type="GO" id="GO:0044780">
    <property type="term" value="P:bacterial-type flagellum assembly"/>
    <property type="evidence" value="ECO:0007669"/>
    <property type="project" value="InterPro"/>
</dbReference>
<dbReference type="GO" id="GO:0005198">
    <property type="term" value="F:structural molecule activity"/>
    <property type="evidence" value="ECO:0007669"/>
    <property type="project" value="InterPro"/>
</dbReference>
<dbReference type="InterPro" id="IPR020013">
    <property type="entry name" value="Flagellar_FlgE/F/G"/>
</dbReference>
<dbReference type="GO" id="GO:0009424">
    <property type="term" value="C:bacterial-type flagellum hook"/>
    <property type="evidence" value="ECO:0007669"/>
    <property type="project" value="InterPro"/>
</dbReference>
<name>A0A1U7JKU4_9HYPH</name>
<dbReference type="Proteomes" id="UP000185783">
    <property type="component" value="Unassembled WGS sequence"/>
</dbReference>
<dbReference type="GO" id="GO:0005829">
    <property type="term" value="C:cytosol"/>
    <property type="evidence" value="ECO:0007669"/>
    <property type="project" value="TreeGrafter"/>
</dbReference>
<organism evidence="8 9">
    <name type="scientific">Pseudovibrio exalbescens</name>
    <dbReference type="NCBI Taxonomy" id="197461"/>
    <lineage>
        <taxon>Bacteria</taxon>
        <taxon>Pseudomonadati</taxon>
        <taxon>Pseudomonadota</taxon>
        <taxon>Alphaproteobacteria</taxon>
        <taxon>Hyphomicrobiales</taxon>
        <taxon>Stappiaceae</taxon>
        <taxon>Pseudovibrio</taxon>
    </lineage>
</organism>
<comment type="function">
    <text evidence="4">A flexible structure which links the flagellar filament to the drive apparatus in the basal body.</text>
</comment>
<evidence type="ECO:0000256" key="4">
    <source>
        <dbReference type="RuleBase" id="RU362116"/>
    </source>
</evidence>
<dbReference type="SUPFAM" id="SSF117143">
    <property type="entry name" value="Flagellar hook protein flgE"/>
    <property type="match status" value="1"/>
</dbReference>
<keyword evidence="8" id="KW-0969">Cilium</keyword>
<keyword evidence="8" id="KW-0966">Cell projection</keyword>
<dbReference type="InterPro" id="IPR010930">
    <property type="entry name" value="Flg_bb/hook_C_dom"/>
</dbReference>
<comment type="caution">
    <text evidence="8">The sequence shown here is derived from an EMBL/GenBank/DDBJ whole genome shotgun (WGS) entry which is preliminary data.</text>
</comment>
<evidence type="ECO:0000256" key="1">
    <source>
        <dbReference type="ARBA" id="ARBA00004117"/>
    </source>
</evidence>
<dbReference type="Pfam" id="PF22692">
    <property type="entry name" value="LlgE_F_G_D1"/>
    <property type="match status" value="1"/>
</dbReference>
<proteinExistence type="inferred from homology"/>
<dbReference type="GO" id="GO:0071978">
    <property type="term" value="P:bacterial-type flagellum-dependent swarming motility"/>
    <property type="evidence" value="ECO:0007669"/>
    <property type="project" value="TreeGrafter"/>
</dbReference>
<dbReference type="PANTHER" id="PTHR30435">
    <property type="entry name" value="FLAGELLAR PROTEIN"/>
    <property type="match status" value="1"/>
</dbReference>
<keyword evidence="9" id="KW-1185">Reference proteome</keyword>